<sequence>MVTNRLFRSLGLTNTQALTALFLINLSWFIVYAWINAGAPDVFKSYQEAKSTRRVNSLVLSLPSVRTFIDNSVHYQLEGDDDEWEALYPNEGTMLIPVEGDNKTFTIGMFHQLRCLDVLRRELVLRLDNEDSDSTPDPIHHHCVDYLRQMVLCRADLELDPVFGKPYPAVIPGVLLMKSSRQIRQQRRLYVIVGSISLLLTGIVVFTNAVFMEFMWIEHRDFEDGPLGYLAANSSIWWQTLGTAANQVTNFVGDGLLLYRCYIIWNGARWVIIFPGLIYLASIAMAIVTLVQSSHPGSNFFRGAPVDFGVPWAALSVALNIVVTALITYKLLTAHHRLKKVLPDHAVRMYTGMSAIFIESALPFSILGIAFAVTYGLHSDIGPAFLFVWATFCALSPQLIIFRISSGQSWTRDLVQDATANYTTAGGDHLLSSDAHGHVLRPIRDSESVA</sequence>
<feature type="transmembrane region" description="Helical" evidence="4">
    <location>
        <begin position="312"/>
        <end position="332"/>
    </location>
</feature>
<evidence type="ECO:0000256" key="3">
    <source>
        <dbReference type="ARBA" id="ARBA00035112"/>
    </source>
</evidence>
<organism evidence="5 6">
    <name type="scientific">Agrocybe pediades</name>
    <dbReference type="NCBI Taxonomy" id="84607"/>
    <lineage>
        <taxon>Eukaryota</taxon>
        <taxon>Fungi</taxon>
        <taxon>Dikarya</taxon>
        <taxon>Basidiomycota</taxon>
        <taxon>Agaricomycotina</taxon>
        <taxon>Agaricomycetes</taxon>
        <taxon>Agaricomycetidae</taxon>
        <taxon>Agaricales</taxon>
        <taxon>Agaricineae</taxon>
        <taxon>Strophariaceae</taxon>
        <taxon>Agrocybe</taxon>
    </lineage>
</organism>
<feature type="transmembrane region" description="Helical" evidence="4">
    <location>
        <begin position="381"/>
        <end position="402"/>
    </location>
</feature>
<feature type="transmembrane region" description="Helical" evidence="4">
    <location>
        <begin position="353"/>
        <end position="375"/>
    </location>
</feature>
<comment type="similarity">
    <text evidence="3">Belongs to the ustYa family.</text>
</comment>
<keyword evidence="4" id="KW-0472">Membrane</keyword>
<gene>
    <name evidence="5" type="ORF">D9613_001182</name>
</gene>
<name>A0A8H4VU51_9AGAR</name>
<evidence type="ECO:0000256" key="2">
    <source>
        <dbReference type="ARBA" id="ARBA00023002"/>
    </source>
</evidence>
<protein>
    <submittedName>
        <fullName evidence="5">Uncharacterized protein</fullName>
    </submittedName>
</protein>
<keyword evidence="2" id="KW-0560">Oxidoreductase</keyword>
<feature type="transmembrane region" description="Helical" evidence="4">
    <location>
        <begin position="236"/>
        <end position="259"/>
    </location>
</feature>
<accession>A0A8H4VU51</accession>
<dbReference type="PANTHER" id="PTHR33365:SF11">
    <property type="entry name" value="TAT PATHWAY SIGNAL SEQUENCE"/>
    <property type="match status" value="1"/>
</dbReference>
<reference evidence="5 6" key="1">
    <citation type="submission" date="2019-12" db="EMBL/GenBank/DDBJ databases">
        <authorList>
            <person name="Floudas D."/>
            <person name="Bentzer J."/>
            <person name="Ahren D."/>
            <person name="Johansson T."/>
            <person name="Persson P."/>
            <person name="Tunlid A."/>
        </authorList>
    </citation>
    <scope>NUCLEOTIDE SEQUENCE [LARGE SCALE GENOMIC DNA]</scope>
    <source>
        <strain evidence="5 6">CBS 102.39</strain>
    </source>
</reference>
<keyword evidence="4" id="KW-1133">Transmembrane helix</keyword>
<evidence type="ECO:0000313" key="5">
    <source>
        <dbReference type="EMBL" id="KAF4620400.1"/>
    </source>
</evidence>
<dbReference type="EMBL" id="JAACJL010000015">
    <property type="protein sequence ID" value="KAF4620400.1"/>
    <property type="molecule type" value="Genomic_DNA"/>
</dbReference>
<feature type="transmembrane region" description="Helical" evidence="4">
    <location>
        <begin position="189"/>
        <end position="216"/>
    </location>
</feature>
<evidence type="ECO:0000256" key="4">
    <source>
        <dbReference type="SAM" id="Phobius"/>
    </source>
</evidence>
<feature type="transmembrane region" description="Helical" evidence="4">
    <location>
        <begin position="15"/>
        <end position="35"/>
    </location>
</feature>
<dbReference type="PANTHER" id="PTHR33365">
    <property type="entry name" value="YALI0B05434P"/>
    <property type="match status" value="1"/>
</dbReference>
<proteinExistence type="inferred from homology"/>
<dbReference type="GO" id="GO:0043386">
    <property type="term" value="P:mycotoxin biosynthetic process"/>
    <property type="evidence" value="ECO:0007669"/>
    <property type="project" value="InterPro"/>
</dbReference>
<keyword evidence="4" id="KW-0812">Transmembrane</keyword>
<evidence type="ECO:0000313" key="6">
    <source>
        <dbReference type="Proteomes" id="UP000521872"/>
    </source>
</evidence>
<dbReference type="GO" id="GO:0016491">
    <property type="term" value="F:oxidoreductase activity"/>
    <property type="evidence" value="ECO:0007669"/>
    <property type="project" value="UniProtKB-KW"/>
</dbReference>
<dbReference type="InterPro" id="IPR021765">
    <property type="entry name" value="UstYa-like"/>
</dbReference>
<dbReference type="AlphaFoldDB" id="A0A8H4VU51"/>
<keyword evidence="6" id="KW-1185">Reference proteome</keyword>
<dbReference type="Proteomes" id="UP000521872">
    <property type="component" value="Unassembled WGS sequence"/>
</dbReference>
<feature type="transmembrane region" description="Helical" evidence="4">
    <location>
        <begin position="271"/>
        <end position="292"/>
    </location>
</feature>
<comment type="caution">
    <text evidence="5">The sequence shown here is derived from an EMBL/GenBank/DDBJ whole genome shotgun (WGS) entry which is preliminary data.</text>
</comment>
<evidence type="ECO:0000256" key="1">
    <source>
        <dbReference type="ARBA" id="ARBA00004685"/>
    </source>
</evidence>
<dbReference type="Pfam" id="PF11807">
    <property type="entry name" value="UstYa"/>
    <property type="match status" value="1"/>
</dbReference>
<comment type="pathway">
    <text evidence="1">Mycotoxin biosynthesis.</text>
</comment>